<name>A0ABQ9K7V1_9CUCU</name>
<organism evidence="1 2">
    <name type="scientific">Molorchus minor</name>
    <dbReference type="NCBI Taxonomy" id="1323400"/>
    <lineage>
        <taxon>Eukaryota</taxon>
        <taxon>Metazoa</taxon>
        <taxon>Ecdysozoa</taxon>
        <taxon>Arthropoda</taxon>
        <taxon>Hexapoda</taxon>
        <taxon>Insecta</taxon>
        <taxon>Pterygota</taxon>
        <taxon>Neoptera</taxon>
        <taxon>Endopterygota</taxon>
        <taxon>Coleoptera</taxon>
        <taxon>Polyphaga</taxon>
        <taxon>Cucujiformia</taxon>
        <taxon>Chrysomeloidea</taxon>
        <taxon>Cerambycidae</taxon>
        <taxon>Lamiinae</taxon>
        <taxon>Monochamini</taxon>
        <taxon>Molorchus</taxon>
    </lineage>
</organism>
<gene>
    <name evidence="1" type="ORF">NQ317_005597</name>
</gene>
<accession>A0ABQ9K7V1</accession>
<sequence length="126" mass="15138">MWVDKQINDNGNYIRYPYQKGPRNDHGPQIDVSGVLKVFEDRILTNRYTKTDFDYHNIKQSLHNMWARIYHLEGSEERTTAIKKILECLTSLERNANENGQMKYMDYYAREMRISHKTKERIHLVT</sequence>
<dbReference type="EMBL" id="JAPWTJ010000002">
    <property type="protein sequence ID" value="KAJ8986127.1"/>
    <property type="molecule type" value="Genomic_DNA"/>
</dbReference>
<evidence type="ECO:0000313" key="1">
    <source>
        <dbReference type="EMBL" id="KAJ8986127.1"/>
    </source>
</evidence>
<evidence type="ECO:0000313" key="2">
    <source>
        <dbReference type="Proteomes" id="UP001162164"/>
    </source>
</evidence>
<protein>
    <submittedName>
        <fullName evidence="1">Uncharacterized protein</fullName>
    </submittedName>
</protein>
<reference evidence="1" key="1">
    <citation type="journal article" date="2023" name="Insect Mol. Biol.">
        <title>Genome sequencing provides insights into the evolution of gene families encoding plant cell wall-degrading enzymes in longhorned beetles.</title>
        <authorList>
            <person name="Shin N.R."/>
            <person name="Okamura Y."/>
            <person name="Kirsch R."/>
            <person name="Pauchet Y."/>
        </authorList>
    </citation>
    <scope>NUCLEOTIDE SEQUENCE</scope>
    <source>
        <strain evidence="1">MMC_N1</strain>
    </source>
</reference>
<keyword evidence="2" id="KW-1185">Reference proteome</keyword>
<comment type="caution">
    <text evidence="1">The sequence shown here is derived from an EMBL/GenBank/DDBJ whole genome shotgun (WGS) entry which is preliminary data.</text>
</comment>
<dbReference type="Proteomes" id="UP001162164">
    <property type="component" value="Unassembled WGS sequence"/>
</dbReference>
<proteinExistence type="predicted"/>